<dbReference type="GO" id="GO:0003677">
    <property type="term" value="F:DNA binding"/>
    <property type="evidence" value="ECO:0007669"/>
    <property type="project" value="InterPro"/>
</dbReference>
<dbReference type="InterPro" id="IPR010982">
    <property type="entry name" value="Lambda_DNA-bd_dom_sf"/>
</dbReference>
<dbReference type="PROSITE" id="PS50943">
    <property type="entry name" value="HTH_CROC1"/>
    <property type="match status" value="1"/>
</dbReference>
<evidence type="ECO:0000313" key="2">
    <source>
        <dbReference type="EMBL" id="SFD17191.1"/>
    </source>
</evidence>
<proteinExistence type="predicted"/>
<organism evidence="2 3">
    <name type="scientific">Streptomyces aidingensis</name>
    <dbReference type="NCBI Taxonomy" id="910347"/>
    <lineage>
        <taxon>Bacteria</taxon>
        <taxon>Bacillati</taxon>
        <taxon>Actinomycetota</taxon>
        <taxon>Actinomycetes</taxon>
        <taxon>Kitasatosporales</taxon>
        <taxon>Streptomycetaceae</taxon>
        <taxon>Streptomyces</taxon>
    </lineage>
</organism>
<reference evidence="2 3" key="1">
    <citation type="submission" date="2016-10" db="EMBL/GenBank/DDBJ databases">
        <authorList>
            <person name="de Groot N.N."/>
        </authorList>
    </citation>
    <scope>NUCLEOTIDE SEQUENCE [LARGE SCALE GENOMIC DNA]</scope>
    <source>
        <strain evidence="2 3">CGMCC 4.5739</strain>
    </source>
</reference>
<dbReference type="Pfam" id="PF01381">
    <property type="entry name" value="HTH_3"/>
    <property type="match status" value="1"/>
</dbReference>
<dbReference type="EMBL" id="FOLM01000010">
    <property type="protein sequence ID" value="SFD17191.1"/>
    <property type="molecule type" value="Genomic_DNA"/>
</dbReference>
<dbReference type="CDD" id="cd00093">
    <property type="entry name" value="HTH_XRE"/>
    <property type="match status" value="1"/>
</dbReference>
<dbReference type="Gene3D" id="1.10.260.40">
    <property type="entry name" value="lambda repressor-like DNA-binding domains"/>
    <property type="match status" value="1"/>
</dbReference>
<dbReference type="RefSeq" id="WP_093840081.1">
    <property type="nucleotide sequence ID" value="NZ_FOLM01000010.1"/>
</dbReference>
<sequence length="170" mass="18610">MEDATDPPGVLLSGEENVAVRIKLEREARGWSTNALSDRLNEAGYEMNPSAVWRIENRKRRINLDEAIGFAEVFGIDLRNLVGPPQLAAKARAMELIDTVIDAFHQTQRANATLTRARDALDAYLTQHPDIRDEAEAMVTNAIAEAATGHLHDTYGPQADEDGNAQSSSA</sequence>
<dbReference type="AlphaFoldDB" id="A0A1I1Q4Y7"/>
<gene>
    <name evidence="2" type="ORF">SAMN05421773_110273</name>
</gene>
<feature type="domain" description="HTH cro/C1-type" evidence="1">
    <location>
        <begin position="22"/>
        <end position="81"/>
    </location>
</feature>
<protein>
    <submittedName>
        <fullName evidence="2">Helix-turn-helix</fullName>
    </submittedName>
</protein>
<dbReference type="STRING" id="910347.SAMN05421773_110273"/>
<dbReference type="SUPFAM" id="SSF47413">
    <property type="entry name" value="lambda repressor-like DNA-binding domains"/>
    <property type="match status" value="1"/>
</dbReference>
<dbReference type="InterPro" id="IPR001387">
    <property type="entry name" value="Cro/C1-type_HTH"/>
</dbReference>
<name>A0A1I1Q4Y7_9ACTN</name>
<evidence type="ECO:0000313" key="3">
    <source>
        <dbReference type="Proteomes" id="UP000199207"/>
    </source>
</evidence>
<dbReference type="OrthoDB" id="4217458at2"/>
<evidence type="ECO:0000259" key="1">
    <source>
        <dbReference type="PROSITE" id="PS50943"/>
    </source>
</evidence>
<dbReference type="Proteomes" id="UP000199207">
    <property type="component" value="Unassembled WGS sequence"/>
</dbReference>
<accession>A0A1I1Q4Y7</accession>
<dbReference type="SMART" id="SM00530">
    <property type="entry name" value="HTH_XRE"/>
    <property type="match status" value="1"/>
</dbReference>
<keyword evidence="3" id="KW-1185">Reference proteome</keyword>